<dbReference type="Proteomes" id="UP001278766">
    <property type="component" value="Unassembled WGS sequence"/>
</dbReference>
<accession>A0AAE0H8K5</accession>
<proteinExistence type="predicted"/>
<gene>
    <name evidence="1" type="ORF">B0H64DRAFT_408549</name>
</gene>
<sequence>MWDRHFYVIKTVSHSFGSIGLPPAGPVSEQFALASCVYTTRSGYWSLSKDPTSLSYT</sequence>
<organism evidence="1 2">
    <name type="scientific">Chaetomium fimeti</name>
    <dbReference type="NCBI Taxonomy" id="1854472"/>
    <lineage>
        <taxon>Eukaryota</taxon>
        <taxon>Fungi</taxon>
        <taxon>Dikarya</taxon>
        <taxon>Ascomycota</taxon>
        <taxon>Pezizomycotina</taxon>
        <taxon>Sordariomycetes</taxon>
        <taxon>Sordariomycetidae</taxon>
        <taxon>Sordariales</taxon>
        <taxon>Chaetomiaceae</taxon>
        <taxon>Chaetomium</taxon>
    </lineage>
</organism>
<dbReference type="EMBL" id="JAUEPN010000008">
    <property type="protein sequence ID" value="KAK3291973.1"/>
    <property type="molecule type" value="Genomic_DNA"/>
</dbReference>
<evidence type="ECO:0000313" key="2">
    <source>
        <dbReference type="Proteomes" id="UP001278766"/>
    </source>
</evidence>
<name>A0AAE0H8K5_9PEZI</name>
<reference evidence="1" key="1">
    <citation type="journal article" date="2023" name="Mol. Phylogenet. Evol.">
        <title>Genome-scale phylogeny and comparative genomics of the fungal order Sordariales.</title>
        <authorList>
            <person name="Hensen N."/>
            <person name="Bonometti L."/>
            <person name="Westerberg I."/>
            <person name="Brannstrom I.O."/>
            <person name="Guillou S."/>
            <person name="Cros-Aarteil S."/>
            <person name="Calhoun S."/>
            <person name="Haridas S."/>
            <person name="Kuo A."/>
            <person name="Mondo S."/>
            <person name="Pangilinan J."/>
            <person name="Riley R."/>
            <person name="LaButti K."/>
            <person name="Andreopoulos B."/>
            <person name="Lipzen A."/>
            <person name="Chen C."/>
            <person name="Yan M."/>
            <person name="Daum C."/>
            <person name="Ng V."/>
            <person name="Clum A."/>
            <person name="Steindorff A."/>
            <person name="Ohm R.A."/>
            <person name="Martin F."/>
            <person name="Silar P."/>
            <person name="Natvig D.O."/>
            <person name="Lalanne C."/>
            <person name="Gautier V."/>
            <person name="Ament-Velasquez S.L."/>
            <person name="Kruys A."/>
            <person name="Hutchinson M.I."/>
            <person name="Powell A.J."/>
            <person name="Barry K."/>
            <person name="Miller A.N."/>
            <person name="Grigoriev I.V."/>
            <person name="Debuchy R."/>
            <person name="Gladieux P."/>
            <person name="Hiltunen Thoren M."/>
            <person name="Johannesson H."/>
        </authorList>
    </citation>
    <scope>NUCLEOTIDE SEQUENCE</scope>
    <source>
        <strain evidence="1">CBS 168.71</strain>
    </source>
</reference>
<protein>
    <submittedName>
        <fullName evidence="1">Uncharacterized protein</fullName>
    </submittedName>
</protein>
<dbReference type="RefSeq" id="XP_062655487.1">
    <property type="nucleotide sequence ID" value="XM_062804660.1"/>
</dbReference>
<dbReference type="AlphaFoldDB" id="A0AAE0H8K5"/>
<keyword evidence="2" id="KW-1185">Reference proteome</keyword>
<evidence type="ECO:0000313" key="1">
    <source>
        <dbReference type="EMBL" id="KAK3291973.1"/>
    </source>
</evidence>
<comment type="caution">
    <text evidence="1">The sequence shown here is derived from an EMBL/GenBank/DDBJ whole genome shotgun (WGS) entry which is preliminary data.</text>
</comment>
<reference evidence="1" key="2">
    <citation type="submission" date="2023-06" db="EMBL/GenBank/DDBJ databases">
        <authorList>
            <consortium name="Lawrence Berkeley National Laboratory"/>
            <person name="Haridas S."/>
            <person name="Hensen N."/>
            <person name="Bonometti L."/>
            <person name="Westerberg I."/>
            <person name="Brannstrom I.O."/>
            <person name="Guillou S."/>
            <person name="Cros-Aarteil S."/>
            <person name="Calhoun S."/>
            <person name="Kuo A."/>
            <person name="Mondo S."/>
            <person name="Pangilinan J."/>
            <person name="Riley R."/>
            <person name="Labutti K."/>
            <person name="Andreopoulos B."/>
            <person name="Lipzen A."/>
            <person name="Chen C."/>
            <person name="Yanf M."/>
            <person name="Daum C."/>
            <person name="Ng V."/>
            <person name="Clum A."/>
            <person name="Steindorff A."/>
            <person name="Ohm R."/>
            <person name="Martin F."/>
            <person name="Silar P."/>
            <person name="Natvig D."/>
            <person name="Lalanne C."/>
            <person name="Gautier V."/>
            <person name="Ament-Velasquez S.L."/>
            <person name="Kruys A."/>
            <person name="Hutchinson M.I."/>
            <person name="Powell A.J."/>
            <person name="Barry K."/>
            <person name="Miller A.N."/>
            <person name="Grigoriev I.V."/>
            <person name="Debuchy R."/>
            <person name="Gladieux P."/>
            <person name="Thoren M.H."/>
            <person name="Johannesson H."/>
        </authorList>
    </citation>
    <scope>NUCLEOTIDE SEQUENCE</scope>
    <source>
        <strain evidence="1">CBS 168.71</strain>
    </source>
</reference>
<dbReference type="GeneID" id="87841608"/>